<keyword evidence="7" id="KW-1185">Reference proteome</keyword>
<organism evidence="6 7">
    <name type="scientific">Dactylosporangium darangshiense</name>
    <dbReference type="NCBI Taxonomy" id="579108"/>
    <lineage>
        <taxon>Bacteria</taxon>
        <taxon>Bacillati</taxon>
        <taxon>Actinomycetota</taxon>
        <taxon>Actinomycetes</taxon>
        <taxon>Micromonosporales</taxon>
        <taxon>Micromonosporaceae</taxon>
        <taxon>Dactylosporangium</taxon>
    </lineage>
</organism>
<protein>
    <recommendedName>
        <fullName evidence="5">Bacterial bifunctional deaminase-reductase C-terminal domain-containing protein</fullName>
    </recommendedName>
</protein>
<name>A0ABP8DCM6_9ACTN</name>
<dbReference type="Proteomes" id="UP001500620">
    <property type="component" value="Unassembled WGS sequence"/>
</dbReference>
<evidence type="ECO:0000256" key="3">
    <source>
        <dbReference type="ARBA" id="ARBA00023002"/>
    </source>
</evidence>
<sequence>MIALRDNMTTFSPLEPPTREHDDPTHERNGTTRGPDATTHEQDNPTRERNGTTRSPDATTREREAPTREREAPTREEDGGGHDTDTAGFALDVADRVHNEAGRAHHGPVRDGDGAGAVRGGVATPRARPYVVLSCAMSLDGYLDDASDERLVLSNSEDLDRVDAMRAECDAILVGANTIRRDNPRLMVRDAERRERRAENGLPPLPAKVAIFGHGDVDPQSRFFTDGETDKIVYCATTTACHNRERLEGRATVVDGGEPVDLELALEDLAARGVRRLLVEGGSTVHTMFLTAGLVDELQLVVAPFFVGDGRAPRFVGDGRFPWHRGHRATMVEVRQMDDVVLLRYALSDRFEAK</sequence>
<dbReference type="PANTHER" id="PTHR38011">
    <property type="entry name" value="DIHYDROFOLATE REDUCTASE FAMILY PROTEIN (AFU_ORTHOLOGUE AFUA_8G06820)"/>
    <property type="match status" value="1"/>
</dbReference>
<dbReference type="SUPFAM" id="SSF53597">
    <property type="entry name" value="Dihydrofolate reductase-like"/>
    <property type="match status" value="1"/>
</dbReference>
<dbReference type="InterPro" id="IPR002734">
    <property type="entry name" value="RibDG_C"/>
</dbReference>
<keyword evidence="3" id="KW-0560">Oxidoreductase</keyword>
<dbReference type="EMBL" id="BAABAT010000014">
    <property type="protein sequence ID" value="GAA4252712.1"/>
    <property type="molecule type" value="Genomic_DNA"/>
</dbReference>
<evidence type="ECO:0000313" key="6">
    <source>
        <dbReference type="EMBL" id="GAA4252712.1"/>
    </source>
</evidence>
<comment type="caution">
    <text evidence="6">The sequence shown here is derived from an EMBL/GenBank/DDBJ whole genome shotgun (WGS) entry which is preliminary data.</text>
</comment>
<dbReference type="PANTHER" id="PTHR38011:SF7">
    <property type="entry name" value="2,5-DIAMINO-6-RIBOSYLAMINO-4(3H)-PYRIMIDINONE 5'-PHOSPHATE REDUCTASE"/>
    <property type="match status" value="1"/>
</dbReference>
<keyword evidence="2" id="KW-0521">NADP</keyword>
<evidence type="ECO:0000313" key="7">
    <source>
        <dbReference type="Proteomes" id="UP001500620"/>
    </source>
</evidence>
<dbReference type="InterPro" id="IPR024072">
    <property type="entry name" value="DHFR-like_dom_sf"/>
</dbReference>
<evidence type="ECO:0000256" key="4">
    <source>
        <dbReference type="SAM" id="MobiDB-lite"/>
    </source>
</evidence>
<reference evidence="7" key="1">
    <citation type="journal article" date="2019" name="Int. J. Syst. Evol. Microbiol.">
        <title>The Global Catalogue of Microorganisms (GCM) 10K type strain sequencing project: providing services to taxonomists for standard genome sequencing and annotation.</title>
        <authorList>
            <consortium name="The Broad Institute Genomics Platform"/>
            <consortium name="The Broad Institute Genome Sequencing Center for Infectious Disease"/>
            <person name="Wu L."/>
            <person name="Ma J."/>
        </authorList>
    </citation>
    <scope>NUCLEOTIDE SEQUENCE [LARGE SCALE GENOMIC DNA]</scope>
    <source>
        <strain evidence="7">JCM 17441</strain>
    </source>
</reference>
<evidence type="ECO:0000259" key="5">
    <source>
        <dbReference type="Pfam" id="PF01872"/>
    </source>
</evidence>
<dbReference type="Gene3D" id="3.40.430.10">
    <property type="entry name" value="Dihydrofolate Reductase, subunit A"/>
    <property type="match status" value="1"/>
</dbReference>
<accession>A0ABP8DCM6</accession>
<evidence type="ECO:0000256" key="1">
    <source>
        <dbReference type="ARBA" id="ARBA00005104"/>
    </source>
</evidence>
<dbReference type="InterPro" id="IPR050765">
    <property type="entry name" value="Riboflavin_Biosynth_HTPR"/>
</dbReference>
<feature type="compositionally biased region" description="Basic and acidic residues" evidence="4">
    <location>
        <begin position="38"/>
        <end position="51"/>
    </location>
</feature>
<proteinExistence type="predicted"/>
<feature type="domain" description="Bacterial bifunctional deaminase-reductase C-terminal" evidence="5">
    <location>
        <begin position="129"/>
        <end position="341"/>
    </location>
</feature>
<comment type="pathway">
    <text evidence="1">Cofactor biosynthesis; riboflavin biosynthesis.</text>
</comment>
<gene>
    <name evidence="6" type="ORF">GCM10022255_050660</name>
</gene>
<evidence type="ECO:0000256" key="2">
    <source>
        <dbReference type="ARBA" id="ARBA00022857"/>
    </source>
</evidence>
<feature type="compositionally biased region" description="Basic and acidic residues" evidence="4">
    <location>
        <begin position="59"/>
        <end position="85"/>
    </location>
</feature>
<feature type="region of interest" description="Disordered" evidence="4">
    <location>
        <begin position="1"/>
        <end position="87"/>
    </location>
</feature>
<feature type="compositionally biased region" description="Basic and acidic residues" evidence="4">
    <location>
        <begin position="17"/>
        <end position="30"/>
    </location>
</feature>
<dbReference type="Pfam" id="PF01872">
    <property type="entry name" value="RibD_C"/>
    <property type="match status" value="1"/>
</dbReference>